<name>A0A221UVZ0_9FLAO</name>
<reference evidence="1 2" key="1">
    <citation type="submission" date="2017-07" db="EMBL/GenBank/DDBJ databases">
        <title>Genome Sequence of Arenibacter algicola Strain SMS7 Isolated from a culture of the Diatom Skeletonema marinoi.</title>
        <authorList>
            <person name="Topel M."/>
            <person name="Pinder M.I.M."/>
            <person name="Johansson O.N."/>
            <person name="Kourtchenko O."/>
            <person name="Godhe A."/>
            <person name="Clarke A.K."/>
        </authorList>
    </citation>
    <scope>NUCLEOTIDE SEQUENCE [LARGE SCALE GENOMIC DNA]</scope>
    <source>
        <strain evidence="1 2">SMS7</strain>
    </source>
</reference>
<dbReference type="EMBL" id="CP022515">
    <property type="protein sequence ID" value="ASO05061.1"/>
    <property type="molecule type" value="Genomic_DNA"/>
</dbReference>
<accession>A0A221UVZ0</accession>
<protein>
    <submittedName>
        <fullName evidence="1">Uncharacterized protein</fullName>
    </submittedName>
</protein>
<dbReference type="KEGG" id="aalg:AREALGSMS7_01592"/>
<dbReference type="AlphaFoldDB" id="A0A221UVZ0"/>
<organism evidence="1 2">
    <name type="scientific">Arenibacter algicola</name>
    <dbReference type="NCBI Taxonomy" id="616991"/>
    <lineage>
        <taxon>Bacteria</taxon>
        <taxon>Pseudomonadati</taxon>
        <taxon>Bacteroidota</taxon>
        <taxon>Flavobacteriia</taxon>
        <taxon>Flavobacteriales</taxon>
        <taxon>Flavobacteriaceae</taxon>
        <taxon>Arenibacter</taxon>
    </lineage>
</organism>
<proteinExistence type="predicted"/>
<evidence type="ECO:0000313" key="2">
    <source>
        <dbReference type="Proteomes" id="UP000204551"/>
    </source>
</evidence>
<evidence type="ECO:0000313" key="1">
    <source>
        <dbReference type="EMBL" id="ASO05061.1"/>
    </source>
</evidence>
<sequence length="42" mass="4717">MDYNFASKIQCIGIALGLVFLNGSGADNTDQEQLLCFYKNWD</sequence>
<dbReference type="Proteomes" id="UP000204551">
    <property type="component" value="Chromosome"/>
</dbReference>
<gene>
    <name evidence="1" type="ORF">AREALGSMS7_01592</name>
</gene>